<proteinExistence type="predicted"/>
<sequence length="172" mass="19123">MPHWLRNPRPDRPDGACQSTSSTTCHQQLGFDPTTCYPATPPQLSMLNPSTLGSAPDPLLDDSQLRSASLQPYQPYHQPYHQPTLKRLGWKRACPRRCGKRLSTKPGIYELRHPIQTLLAQVLTTKALPTVIHALLILGQVLSFPLEESITFWAPCVSSPCVPVHDVVRPAC</sequence>
<name>A0A7S9PTN5_EPIFF</name>
<keyword evidence="3" id="KW-1185">Reference proteome</keyword>
<evidence type="ECO:0000256" key="1">
    <source>
        <dbReference type="SAM" id="MobiDB-lite"/>
    </source>
</evidence>
<gene>
    <name evidence="2" type="ORF">C2857_003893</name>
</gene>
<dbReference type="Proteomes" id="UP000594364">
    <property type="component" value="Chromosome 2"/>
</dbReference>
<evidence type="ECO:0000313" key="3">
    <source>
        <dbReference type="Proteomes" id="UP000594364"/>
    </source>
</evidence>
<organism evidence="2 3">
    <name type="scientific">Epichloe festucae (strain Fl1)</name>
    <dbReference type="NCBI Taxonomy" id="877507"/>
    <lineage>
        <taxon>Eukaryota</taxon>
        <taxon>Fungi</taxon>
        <taxon>Dikarya</taxon>
        <taxon>Ascomycota</taxon>
        <taxon>Pezizomycotina</taxon>
        <taxon>Sordariomycetes</taxon>
        <taxon>Hypocreomycetidae</taxon>
        <taxon>Hypocreales</taxon>
        <taxon>Clavicipitaceae</taxon>
        <taxon>Epichloe</taxon>
    </lineage>
</organism>
<feature type="region of interest" description="Disordered" evidence="1">
    <location>
        <begin position="1"/>
        <end position="22"/>
    </location>
</feature>
<reference evidence="2 3" key="1">
    <citation type="journal article" date="2018" name="PLoS Genet.">
        <title>Repeat elements organise 3D genome structure and mediate transcription in the filamentous fungus Epichloe festucae.</title>
        <authorList>
            <person name="Winter D.J."/>
            <person name="Ganley A.R.D."/>
            <person name="Young C.A."/>
            <person name="Liachko I."/>
            <person name="Schardl C.L."/>
            <person name="Dupont P.Y."/>
            <person name="Berry D."/>
            <person name="Ram A."/>
            <person name="Scott B."/>
            <person name="Cox M.P."/>
        </authorList>
    </citation>
    <scope>NUCLEOTIDE SEQUENCE [LARGE SCALE GENOMIC DNA]</scope>
    <source>
        <strain evidence="2 3">Fl1</strain>
    </source>
</reference>
<evidence type="ECO:0000313" key="2">
    <source>
        <dbReference type="EMBL" id="QPG96345.1"/>
    </source>
</evidence>
<dbReference type="AlphaFoldDB" id="A0A7S9PTN5"/>
<protein>
    <submittedName>
        <fullName evidence="2">Uncharacterized protein</fullName>
    </submittedName>
</protein>
<accession>A0A7S9PTN5</accession>
<dbReference type="EMBL" id="CP031386">
    <property type="protein sequence ID" value="QPG96345.1"/>
    <property type="molecule type" value="Genomic_DNA"/>
</dbReference>